<keyword evidence="2" id="KW-1185">Reference proteome</keyword>
<accession>A0ABX1DJB3</accession>
<dbReference type="EMBL" id="JAAVJS010000248">
    <property type="protein sequence ID" value="NJX17088.1"/>
    <property type="molecule type" value="Genomic_DNA"/>
</dbReference>
<dbReference type="SUPFAM" id="SSF56219">
    <property type="entry name" value="DNase I-like"/>
    <property type="match status" value="1"/>
</dbReference>
<comment type="caution">
    <text evidence="1">The sequence shown here is derived from an EMBL/GenBank/DDBJ whole genome shotgun (WGS) entry which is preliminary data.</text>
</comment>
<name>A0ABX1DJB3_9FLAO</name>
<dbReference type="InterPro" id="IPR036691">
    <property type="entry name" value="Endo/exonu/phosph_ase_sf"/>
</dbReference>
<dbReference type="Proteomes" id="UP000760545">
    <property type="component" value="Unassembled WGS sequence"/>
</dbReference>
<evidence type="ECO:0000313" key="2">
    <source>
        <dbReference type="Proteomes" id="UP000760545"/>
    </source>
</evidence>
<organism evidence="1 2">
    <name type="scientific">Tamlana crocina</name>
    <dbReference type="NCBI Taxonomy" id="393006"/>
    <lineage>
        <taxon>Bacteria</taxon>
        <taxon>Pseudomonadati</taxon>
        <taxon>Bacteroidota</taxon>
        <taxon>Flavobacteriia</taxon>
        <taxon>Flavobacteriales</taxon>
        <taxon>Flavobacteriaceae</taxon>
        <taxon>Tamlana</taxon>
    </lineage>
</organism>
<gene>
    <name evidence="1" type="ORF">HC176_16565</name>
</gene>
<protein>
    <submittedName>
        <fullName evidence="1">Exodeoxyribonuclease III</fullName>
    </submittedName>
</protein>
<reference evidence="1 2" key="1">
    <citation type="submission" date="2020-03" db="EMBL/GenBank/DDBJ databases">
        <title>Tamlana sp. nov, isolated from XXX.</title>
        <authorList>
            <person name="Cao W.R."/>
        </authorList>
    </citation>
    <scope>NUCLEOTIDE SEQUENCE [LARGE SCALE GENOMIC DNA]</scope>
    <source>
        <strain evidence="1 2">HST1-43</strain>
    </source>
</reference>
<evidence type="ECO:0000313" key="1">
    <source>
        <dbReference type="EMBL" id="NJX17088.1"/>
    </source>
</evidence>
<sequence>IDHFLLSSHLVDRLKNAGVDKHVRGWEKSSDHAPVWIELEKETKN</sequence>
<dbReference type="Gene3D" id="3.60.10.10">
    <property type="entry name" value="Endonuclease/exonuclease/phosphatase"/>
    <property type="match status" value="1"/>
</dbReference>
<feature type="non-terminal residue" evidence="1">
    <location>
        <position position="1"/>
    </location>
</feature>
<proteinExistence type="predicted"/>